<dbReference type="PANTHER" id="PTHR34596">
    <property type="entry name" value="CHITOPORIN"/>
    <property type="match status" value="1"/>
</dbReference>
<keyword evidence="2" id="KW-0813">Transport</keyword>
<protein>
    <submittedName>
        <fullName evidence="5">Porin D</fullName>
        <ecNumber evidence="5">3.4.21.-</ecNumber>
    </submittedName>
</protein>
<evidence type="ECO:0000256" key="4">
    <source>
        <dbReference type="SAM" id="SignalP"/>
    </source>
</evidence>
<sequence>MKVMKWSAIALAVSAGSTQFAVADAFVSDQAEAKGFIEDSSLDLLLRNYYFNRDGKSGSRDRVDWTQGFLTTYESGFTQGTVGFGVDAFGYLGLKLDGTSDKTGAGNLPVMNDGKPRDDYSRAGGALKVRISKTMLKWGEMQPTAPVFAAGGSRLFPQTATGFQLQSSEFEGLDLEAGHFTEGKQGTTTKSRGELYATYAGQTAKSADFAGGRYAITDNLSASLYGAELKDIYRQYYLNTNYTIPLAEDQSLGFDFNIYRTTDEGKSKAGDISNTTWSLAGAYTLDAHTFTLAYQQVHGDEPFDYIGFGENNSGGGGDSIFLANSIQYSDFNGPGEKSWQARYDLNMASYGVPGLTFMVRYINGKDIDGTKVSANSAYVKEDGSPLYGADGKHHETNFEAKYVVQSGPAKDLSFRIRQAWHRANADQGEGDQDEFRLIVDYPLSIL</sequence>
<dbReference type="InterPro" id="IPR005318">
    <property type="entry name" value="OM_porin_bac"/>
</dbReference>
<dbReference type="GO" id="GO:0016787">
    <property type="term" value="F:hydrolase activity"/>
    <property type="evidence" value="ECO:0007669"/>
    <property type="project" value="UniProtKB-KW"/>
</dbReference>
<organism evidence="5 6">
    <name type="scientific">Pseudomonas paraeruginosa</name>
    <dbReference type="NCBI Taxonomy" id="2994495"/>
    <lineage>
        <taxon>Bacteria</taxon>
        <taxon>Pseudomonadati</taxon>
        <taxon>Pseudomonadota</taxon>
        <taxon>Gammaproteobacteria</taxon>
        <taxon>Pseudomonadales</taxon>
        <taxon>Pseudomonadaceae</taxon>
        <taxon>Pseudomonas</taxon>
    </lineage>
</organism>
<reference evidence="5 6" key="1">
    <citation type="submission" date="2018-02" db="EMBL/GenBank/DDBJ databases">
        <title>FDA/CDC Antimicrobial Resistant Isolate Bank Genome Sequencing.</title>
        <authorList>
            <person name="Benahmed F.H."/>
            <person name="Lutgring J.D."/>
            <person name="Yoo B."/>
            <person name="Machado M."/>
            <person name="Brown A."/>
            <person name="McAllister G."/>
            <person name="Perry A."/>
            <person name="Halpin A.L."/>
            <person name="Vavikolanu K."/>
            <person name="Ott S."/>
            <person name="Zhao X."/>
            <person name="Tallon L.J."/>
            <person name="Sadzewicz L."/>
            <person name="Aluvathingal J."/>
            <person name="Nadendla S."/>
            <person name="Voskania-kordi A."/>
            <person name="Simonyan V."/>
            <person name="Patel J."/>
            <person name="Shawar R.M."/>
        </authorList>
    </citation>
    <scope>NUCLEOTIDE SEQUENCE [LARGE SCALE GENOMIC DNA]</scope>
    <source>
        <strain evidence="5 6">AR_0356</strain>
    </source>
</reference>
<dbReference type="Proteomes" id="UP000238390">
    <property type="component" value="Chromosome"/>
</dbReference>
<evidence type="ECO:0000313" key="5">
    <source>
        <dbReference type="EMBL" id="AVK04387.1"/>
    </source>
</evidence>
<dbReference type="Pfam" id="PF03573">
    <property type="entry name" value="OprD"/>
    <property type="match status" value="1"/>
</dbReference>
<dbReference type="FunFam" id="2.40.160.10:FF:000008">
    <property type="entry name" value="OprD family porin"/>
    <property type="match status" value="1"/>
</dbReference>
<accession>A0A2R3IRZ1</accession>
<feature type="chain" id="PRO_5030054709" evidence="4">
    <location>
        <begin position="24"/>
        <end position="446"/>
    </location>
</feature>
<dbReference type="GeneID" id="77222458"/>
<dbReference type="RefSeq" id="WP_053814387.1">
    <property type="nucleotide sequence ID" value="NZ_CP020560.1"/>
</dbReference>
<proteinExistence type="inferred from homology"/>
<evidence type="ECO:0000256" key="1">
    <source>
        <dbReference type="ARBA" id="ARBA00009075"/>
    </source>
</evidence>
<dbReference type="EMBL" id="CP027169">
    <property type="protein sequence ID" value="AVK04387.1"/>
    <property type="molecule type" value="Genomic_DNA"/>
</dbReference>
<name>A0A2R3IRZ1_9PSED</name>
<feature type="signal peptide" evidence="4">
    <location>
        <begin position="1"/>
        <end position="23"/>
    </location>
</feature>
<evidence type="ECO:0000313" key="6">
    <source>
        <dbReference type="Proteomes" id="UP000238390"/>
    </source>
</evidence>
<gene>
    <name evidence="5" type="ORF">CSB93_5759</name>
</gene>
<dbReference type="GO" id="GO:0015288">
    <property type="term" value="F:porin activity"/>
    <property type="evidence" value="ECO:0007669"/>
    <property type="project" value="TreeGrafter"/>
</dbReference>
<keyword evidence="3 4" id="KW-0732">Signal</keyword>
<dbReference type="AlphaFoldDB" id="A0A2R3IRZ1"/>
<dbReference type="PANTHER" id="PTHR34596:SF2">
    <property type="entry name" value="CHITOPORIN"/>
    <property type="match status" value="1"/>
</dbReference>
<keyword evidence="5" id="KW-0378">Hydrolase</keyword>
<dbReference type="Gene3D" id="2.40.160.10">
    <property type="entry name" value="Porin"/>
    <property type="match status" value="1"/>
</dbReference>
<evidence type="ECO:0000256" key="3">
    <source>
        <dbReference type="ARBA" id="ARBA00022729"/>
    </source>
</evidence>
<dbReference type="EC" id="3.4.21.-" evidence="5"/>
<comment type="similarity">
    <text evidence="1">Belongs to the outer membrane porin (Opr) (TC 1.B.25) family.</text>
</comment>
<dbReference type="GO" id="GO:0016020">
    <property type="term" value="C:membrane"/>
    <property type="evidence" value="ECO:0007669"/>
    <property type="project" value="InterPro"/>
</dbReference>
<evidence type="ECO:0000256" key="2">
    <source>
        <dbReference type="ARBA" id="ARBA00022448"/>
    </source>
</evidence>
<dbReference type="InterPro" id="IPR023614">
    <property type="entry name" value="Porin_dom_sf"/>
</dbReference>
<keyword evidence="6" id="KW-1185">Reference proteome</keyword>